<evidence type="ECO:0000313" key="2">
    <source>
        <dbReference type="Proteomes" id="UP000248044"/>
    </source>
</evidence>
<dbReference type="GeneID" id="36830680"/>
<gene>
    <name evidence="1" type="ORF">DFR85_00950</name>
</gene>
<reference evidence="1 2" key="1">
    <citation type="submission" date="2018-05" db="EMBL/GenBank/DDBJ databases">
        <title>Complete Genome Sequences of Extremely Thermoacidophilic, Metal-Mobilizing Type-Strain Members of the Archaeal Family Sulfolobaceae: Acidianus brierleyi DSM-1651T, Acidianus sulfidivorans DSM-18786T, Metallosphaera hakonensis DSM-7519T, and Metallosphaera prunae DSM-10039T.</title>
        <authorList>
            <person name="Counts J.A."/>
            <person name="Kelly R.M."/>
        </authorList>
    </citation>
    <scope>NUCLEOTIDE SEQUENCE [LARGE SCALE GENOMIC DNA]</scope>
    <source>
        <strain evidence="1 2">DSM 1651</strain>
    </source>
</reference>
<dbReference type="SUPFAM" id="SSF53850">
    <property type="entry name" value="Periplasmic binding protein-like II"/>
    <property type="match status" value="1"/>
</dbReference>
<accession>A0A2U9IBK1</accession>
<dbReference type="RefSeq" id="WP_110269272.1">
    <property type="nucleotide sequence ID" value="NZ_CP029289.2"/>
</dbReference>
<dbReference type="AlphaFoldDB" id="A0A2U9IBK1"/>
<protein>
    <submittedName>
        <fullName evidence="1">Sulfate-binding protein</fullName>
    </submittedName>
</protein>
<dbReference type="Proteomes" id="UP000248044">
    <property type="component" value="Chromosome"/>
</dbReference>
<dbReference type="Pfam" id="PF13531">
    <property type="entry name" value="SBP_bac_11"/>
    <property type="match status" value="1"/>
</dbReference>
<sequence length="243" mass="27888">MDLTLPLFDTLEDLWGDINGIKMSFAGNQWFVSKALISLLNSKGYKVYLETIPPGVVRKRAEGESLKIGNLEITFNPEIISLPPSMMDGLKIREKFDYVENEIVIVYTKNEINDWCEVLGKRIAIPNPKTEGIGKNFMELYQENCGNYEELANSGVYITMVHHREIPHMLKLGDIEAGIMWKTEAMYWGFKYSIPSKNRISKLSFALLENSSEKARQVYDILKSNEVKAIYEKFGFRWIKGSP</sequence>
<dbReference type="OrthoDB" id="41324at2157"/>
<dbReference type="KEGG" id="abri:DFR85_00950"/>
<keyword evidence="2" id="KW-1185">Reference proteome</keyword>
<organism evidence="1 2">
    <name type="scientific">Acidianus brierleyi</name>
    <dbReference type="NCBI Taxonomy" id="41673"/>
    <lineage>
        <taxon>Archaea</taxon>
        <taxon>Thermoproteota</taxon>
        <taxon>Thermoprotei</taxon>
        <taxon>Sulfolobales</taxon>
        <taxon>Sulfolobaceae</taxon>
        <taxon>Acidianus</taxon>
    </lineage>
</organism>
<evidence type="ECO:0000313" key="1">
    <source>
        <dbReference type="EMBL" id="AWR93388.1"/>
    </source>
</evidence>
<name>A0A2U9IBK1_9CREN</name>
<dbReference type="Gene3D" id="3.40.190.10">
    <property type="entry name" value="Periplasmic binding protein-like II"/>
    <property type="match status" value="2"/>
</dbReference>
<proteinExistence type="predicted"/>
<dbReference type="EMBL" id="CP029289">
    <property type="protein sequence ID" value="AWR93388.1"/>
    <property type="molecule type" value="Genomic_DNA"/>
</dbReference>